<dbReference type="SUPFAM" id="SSF54285">
    <property type="entry name" value="MoaD/ThiS"/>
    <property type="match status" value="1"/>
</dbReference>
<organism evidence="1">
    <name type="scientific">Hommersandiophycus borowitzkae</name>
    <dbReference type="NCBI Taxonomy" id="268573"/>
    <lineage>
        <taxon>Eukaryota</taxon>
        <taxon>Rhodophyta</taxon>
        <taxon>Florideophyceae</taxon>
        <taxon>Nemaliophycidae</taxon>
        <taxon>Nemaliales</taxon>
        <taxon>Liagoraceae</taxon>
        <taxon>Hommersandiophycus</taxon>
    </lineage>
</organism>
<dbReference type="Gene3D" id="3.10.20.30">
    <property type="match status" value="1"/>
</dbReference>
<name>A0A1G4NUE5_9FLOR</name>
<sequence>MLKQNFNIQINGRPFHCSHNITIHDLLSYLLIDIQSNIVEYNNEILDQSQFTSIILKENDKIEIITLVGGG</sequence>
<dbReference type="NCBIfam" id="TIGR01683">
    <property type="entry name" value="thiS"/>
    <property type="match status" value="1"/>
</dbReference>
<evidence type="ECO:0000313" key="1">
    <source>
        <dbReference type="EMBL" id="SCW22255.1"/>
    </source>
</evidence>
<dbReference type="PANTHER" id="PTHR34472:SF1">
    <property type="entry name" value="SULFUR CARRIER PROTEIN THIS"/>
    <property type="match status" value="1"/>
</dbReference>
<gene>
    <name evidence="1" type="primary">thiS</name>
    <name evidence="1" type="ORF">HV00480_223</name>
</gene>
<keyword evidence="1" id="KW-0150">Chloroplast</keyword>
<dbReference type="GeneID" id="29999113"/>
<dbReference type="InterPro" id="IPR012675">
    <property type="entry name" value="Beta-grasp_dom_sf"/>
</dbReference>
<reference evidence="1" key="2">
    <citation type="submission" date="2016-10" db="EMBL/GenBank/DDBJ databases">
        <authorList>
            <person name="de Groot N.N."/>
        </authorList>
    </citation>
    <scope>NUCLEOTIDE SEQUENCE</scope>
    <source>
        <strain evidence="1">HV00480</strain>
    </source>
</reference>
<dbReference type="RefSeq" id="YP_009314001.1">
    <property type="nucleotide sequence ID" value="NC_031659.1"/>
</dbReference>
<geneLocation type="chloroplast" evidence="1"/>
<accession>A0A1G4NUE5</accession>
<proteinExistence type="predicted"/>
<dbReference type="EMBL" id="LT622867">
    <property type="protein sequence ID" value="SCW22255.1"/>
    <property type="molecule type" value="Genomic_DNA"/>
</dbReference>
<dbReference type="AlphaFoldDB" id="A0A1G4NUE5"/>
<dbReference type="PANTHER" id="PTHR34472">
    <property type="entry name" value="SULFUR CARRIER PROTEIN THIS"/>
    <property type="match status" value="1"/>
</dbReference>
<dbReference type="CDD" id="cd00565">
    <property type="entry name" value="Ubl_ThiS"/>
    <property type="match status" value="1"/>
</dbReference>
<dbReference type="InterPro" id="IPR016155">
    <property type="entry name" value="Mopterin_synth/thiamin_S_b"/>
</dbReference>
<reference evidence="1" key="1">
    <citation type="submission" date="2016-10" db="EMBL/GenBank/DDBJ databases">
        <title>Chloroplast genomes as a tool to resolve red algal phylogenies: a case study in the Nemaliales.</title>
        <authorList>
            <person name="Costa J.F."/>
            <person name="Lin S.M."/>
            <person name="Macaya E.C."/>
            <person name="Fernandez-Garcia C."/>
            <person name="Verbruggen H."/>
        </authorList>
    </citation>
    <scope>NUCLEOTIDE SEQUENCE</scope>
    <source>
        <strain evidence="1">HV00480</strain>
    </source>
</reference>
<keyword evidence="1" id="KW-0934">Plastid</keyword>
<protein>
    <submittedName>
        <fullName evidence="1">Thiamin biosynthesis protein S</fullName>
    </submittedName>
</protein>
<dbReference type="InterPro" id="IPR010035">
    <property type="entry name" value="Thi_S"/>
</dbReference>
<dbReference type="InterPro" id="IPR003749">
    <property type="entry name" value="ThiS/MoaD-like"/>
</dbReference>
<dbReference type="Pfam" id="PF02597">
    <property type="entry name" value="ThiS"/>
    <property type="match status" value="1"/>
</dbReference>